<comment type="similarity">
    <text evidence="1 6 9">Belongs to the pyrroline-5-carboxylate reductase family.</text>
</comment>
<comment type="caution">
    <text evidence="12">The sequence shown here is derived from an EMBL/GenBank/DDBJ whole genome shotgun (WGS) entry which is preliminary data.</text>
</comment>
<evidence type="ECO:0000256" key="5">
    <source>
        <dbReference type="ARBA" id="ARBA00058118"/>
    </source>
</evidence>
<dbReference type="HAMAP" id="MF_01925">
    <property type="entry name" value="P5C_reductase"/>
    <property type="match status" value="1"/>
</dbReference>
<dbReference type="Gene3D" id="1.10.3730.10">
    <property type="entry name" value="ProC C-terminal domain-like"/>
    <property type="match status" value="1"/>
</dbReference>
<comment type="catalytic activity">
    <reaction evidence="6">
        <text>L-proline + NAD(+) = (S)-1-pyrroline-5-carboxylate + NADH + 2 H(+)</text>
        <dbReference type="Rhea" id="RHEA:14105"/>
        <dbReference type="ChEBI" id="CHEBI:15378"/>
        <dbReference type="ChEBI" id="CHEBI:17388"/>
        <dbReference type="ChEBI" id="CHEBI:57540"/>
        <dbReference type="ChEBI" id="CHEBI:57945"/>
        <dbReference type="ChEBI" id="CHEBI:60039"/>
        <dbReference type="EC" id="1.5.1.2"/>
    </reaction>
</comment>
<dbReference type="PANTHER" id="PTHR11645">
    <property type="entry name" value="PYRROLINE-5-CARBOXYLATE REDUCTASE"/>
    <property type="match status" value="1"/>
</dbReference>
<comment type="function">
    <text evidence="5 6">Catalyzes the reduction of 1-pyrroline-5-carboxylate (PCA) to L-proline.</text>
</comment>
<dbReference type="PROSITE" id="PS00521">
    <property type="entry name" value="P5CR"/>
    <property type="match status" value="1"/>
</dbReference>
<keyword evidence="4 6" id="KW-0560">Oxidoreductase</keyword>
<dbReference type="Gene3D" id="3.40.50.720">
    <property type="entry name" value="NAD(P)-binding Rossmann-like Domain"/>
    <property type="match status" value="1"/>
</dbReference>
<dbReference type="AlphaFoldDB" id="A0A410ZUE3"/>
<dbReference type="Pfam" id="PF03807">
    <property type="entry name" value="F420_oxidored"/>
    <property type="match status" value="1"/>
</dbReference>
<dbReference type="GO" id="GO:0005737">
    <property type="term" value="C:cytoplasm"/>
    <property type="evidence" value="ECO:0007669"/>
    <property type="project" value="UniProtKB-SubCell"/>
</dbReference>
<evidence type="ECO:0000256" key="7">
    <source>
        <dbReference type="NCBIfam" id="TIGR00112"/>
    </source>
</evidence>
<dbReference type="EC" id="1.5.1.2" evidence="6 7"/>
<reference evidence="12" key="1">
    <citation type="submission" date="2021-03" db="EMBL/GenBank/DDBJ databases">
        <title>Isolation of Bacillus subtilis from fermented food sample.</title>
        <authorList>
            <person name="Lakshmanan V."/>
            <person name="Athira K."/>
            <person name="Rajagopal K."/>
        </authorList>
    </citation>
    <scope>NUCLEOTIDE SEQUENCE</scope>
    <source>
        <strain evidence="12">S1</strain>
    </source>
</reference>
<dbReference type="SUPFAM" id="SSF51735">
    <property type="entry name" value="NAD(P)-binding Rossmann-fold domains"/>
    <property type="match status" value="1"/>
</dbReference>
<feature type="binding site" evidence="8">
    <location>
        <position position="72"/>
    </location>
    <ligand>
        <name>NADPH</name>
        <dbReference type="ChEBI" id="CHEBI:57783"/>
    </ligand>
</feature>
<comment type="pathway">
    <text evidence="6 9">Amino-acid biosynthesis; L-proline biosynthesis; L-proline from L-glutamate 5-semialdehyde: step 1/1.</text>
</comment>
<dbReference type="InterPro" id="IPR008927">
    <property type="entry name" value="6-PGluconate_DH-like_C_sf"/>
</dbReference>
<gene>
    <name evidence="6 12" type="primary">proC</name>
    <name evidence="12" type="ORF">J5227_14270</name>
</gene>
<dbReference type="InterPro" id="IPR053790">
    <property type="entry name" value="P5CR-like_CS"/>
</dbReference>
<keyword evidence="6" id="KW-0963">Cytoplasm</keyword>
<evidence type="ECO:0000259" key="10">
    <source>
        <dbReference type="Pfam" id="PF03807"/>
    </source>
</evidence>
<evidence type="ECO:0000256" key="9">
    <source>
        <dbReference type="RuleBase" id="RU003903"/>
    </source>
</evidence>
<keyword evidence="3 6" id="KW-0521">NADP</keyword>
<comment type="catalytic activity">
    <reaction evidence="6 9">
        <text>L-proline + NADP(+) = (S)-1-pyrroline-5-carboxylate + NADPH + 2 H(+)</text>
        <dbReference type="Rhea" id="RHEA:14109"/>
        <dbReference type="ChEBI" id="CHEBI:15378"/>
        <dbReference type="ChEBI" id="CHEBI:17388"/>
        <dbReference type="ChEBI" id="CHEBI:57783"/>
        <dbReference type="ChEBI" id="CHEBI:58349"/>
        <dbReference type="ChEBI" id="CHEBI:60039"/>
        <dbReference type="EC" id="1.5.1.2"/>
    </reaction>
</comment>
<evidence type="ECO:0000259" key="11">
    <source>
        <dbReference type="Pfam" id="PF14748"/>
    </source>
</evidence>
<dbReference type="Pfam" id="PF14748">
    <property type="entry name" value="P5CR_dimer"/>
    <property type="match status" value="1"/>
</dbReference>
<evidence type="ECO:0000256" key="4">
    <source>
        <dbReference type="ARBA" id="ARBA00023002"/>
    </source>
</evidence>
<dbReference type="GO" id="GO:0055129">
    <property type="term" value="P:L-proline biosynthetic process"/>
    <property type="evidence" value="ECO:0007669"/>
    <property type="project" value="UniProtKB-UniRule"/>
</dbReference>
<dbReference type="InterPro" id="IPR028939">
    <property type="entry name" value="P5C_Rdtase_cat_N"/>
</dbReference>
<sequence length="297" mass="32031">MRTKKRTKEMLPIFDQKKVAFIGAGSMAEGMISGIVRANKIPKQNICVTNRSNTERLTELELQYGIKGALPNQLCIEDMDVLILAMKPKDAENALSSLKSRIQPHQLILSVLAGITTSFIEQSLLNEQPVVRVMPNTSSMIGASATAIALGKYVSEDLKKLAEALLGCMGEVYTIQENQMDIFTGIAGSGPAYFYYLMEFIEKTGEEAGLDKQLSRSIGAQTLLGAAKMLMETGEHPEILRDNITSPNGTTAAGLQALKKSGGGEAISQAIKHAAKRSKEISEDIEKTAAPLSGVIK</sequence>
<dbReference type="FunFam" id="1.10.3730.10:FF:000001">
    <property type="entry name" value="Pyrroline-5-carboxylate reductase"/>
    <property type="match status" value="1"/>
</dbReference>
<dbReference type="UniPathway" id="UPA00098">
    <property type="reaction ID" value="UER00361"/>
</dbReference>
<dbReference type="SUPFAM" id="SSF48179">
    <property type="entry name" value="6-phosphogluconate dehydrogenase C-terminal domain-like"/>
    <property type="match status" value="1"/>
</dbReference>
<evidence type="ECO:0000313" key="13">
    <source>
        <dbReference type="Proteomes" id="UP000665181"/>
    </source>
</evidence>
<dbReference type="InterPro" id="IPR036291">
    <property type="entry name" value="NAD(P)-bd_dom_sf"/>
</dbReference>
<evidence type="ECO:0000256" key="6">
    <source>
        <dbReference type="HAMAP-Rule" id="MF_01925"/>
    </source>
</evidence>
<evidence type="ECO:0000256" key="3">
    <source>
        <dbReference type="ARBA" id="ARBA00022857"/>
    </source>
</evidence>
<dbReference type="FunFam" id="3.40.50.720:FF:000914">
    <property type="entry name" value="Pyrroline-5-carboxylate reductase"/>
    <property type="match status" value="1"/>
</dbReference>
<evidence type="ECO:0000313" key="12">
    <source>
        <dbReference type="EMBL" id="MBO3795452.1"/>
    </source>
</evidence>
<dbReference type="SMR" id="A0A410ZUE3"/>
<name>A0A410ZUE3_BACIU</name>
<dbReference type="Proteomes" id="UP000665181">
    <property type="component" value="Unassembled WGS sequence"/>
</dbReference>
<dbReference type="GO" id="GO:0004735">
    <property type="term" value="F:pyrroline-5-carboxylate reductase activity"/>
    <property type="evidence" value="ECO:0007669"/>
    <property type="project" value="UniProtKB-UniRule"/>
</dbReference>
<dbReference type="InterPro" id="IPR029036">
    <property type="entry name" value="P5CR_dimer"/>
</dbReference>
<dbReference type="RefSeq" id="WP_010886524.1">
    <property type="nucleotide sequence ID" value="NZ_AP024621.1"/>
</dbReference>
<dbReference type="NCBIfam" id="TIGR00112">
    <property type="entry name" value="proC"/>
    <property type="match status" value="1"/>
</dbReference>
<feature type="binding site" evidence="8">
    <location>
        <begin position="85"/>
        <end position="88"/>
    </location>
    <ligand>
        <name>NADP(+)</name>
        <dbReference type="ChEBI" id="CHEBI:58349"/>
    </ligand>
</feature>
<protein>
    <recommendedName>
        <fullName evidence="6 7">Pyrroline-5-carboxylate reductase</fullName>
        <shortName evidence="6">P5C reductase</shortName>
        <shortName evidence="6">P5CR</shortName>
        <ecNumber evidence="6 7">1.5.1.2</ecNumber>
    </recommendedName>
    <alternativeName>
        <fullName evidence="6">PCA reductase</fullName>
    </alternativeName>
</protein>
<dbReference type="EMBL" id="JAGFPW010000012">
    <property type="protein sequence ID" value="MBO3795452.1"/>
    <property type="molecule type" value="Genomic_DNA"/>
</dbReference>
<dbReference type="InterPro" id="IPR000304">
    <property type="entry name" value="Pyrroline-COOH_reductase"/>
</dbReference>
<feature type="binding site" evidence="8">
    <location>
        <begin position="22"/>
        <end position="27"/>
    </location>
    <ligand>
        <name>NADP(+)</name>
        <dbReference type="ChEBI" id="CHEBI:58349"/>
    </ligand>
</feature>
<proteinExistence type="inferred from homology"/>
<feature type="domain" description="Pyrroline-5-carboxylate reductase catalytic N-terminal" evidence="10">
    <location>
        <begin position="18"/>
        <end position="114"/>
    </location>
</feature>
<accession>A0A410ZUE3</accession>
<comment type="subcellular location">
    <subcellularLocation>
        <location evidence="6">Cytoplasm</location>
    </subcellularLocation>
</comment>
<evidence type="ECO:0000256" key="1">
    <source>
        <dbReference type="ARBA" id="ARBA00005525"/>
    </source>
</evidence>
<keyword evidence="2 6" id="KW-0641">Proline biosynthesis</keyword>
<organism evidence="12 13">
    <name type="scientific">Bacillus subtilis</name>
    <dbReference type="NCBI Taxonomy" id="1423"/>
    <lineage>
        <taxon>Bacteria</taxon>
        <taxon>Bacillati</taxon>
        <taxon>Bacillota</taxon>
        <taxon>Bacilli</taxon>
        <taxon>Bacillales</taxon>
        <taxon>Bacillaceae</taxon>
        <taxon>Bacillus</taxon>
    </lineage>
</organism>
<evidence type="ECO:0000256" key="2">
    <source>
        <dbReference type="ARBA" id="ARBA00022650"/>
    </source>
</evidence>
<keyword evidence="6 9" id="KW-0028">Amino-acid biosynthesis</keyword>
<evidence type="ECO:0000256" key="8">
    <source>
        <dbReference type="PIRSR" id="PIRSR000193-1"/>
    </source>
</evidence>
<dbReference type="PIRSF" id="PIRSF000193">
    <property type="entry name" value="Pyrrol-5-carb_rd"/>
    <property type="match status" value="1"/>
</dbReference>
<dbReference type="PANTHER" id="PTHR11645:SF49">
    <property type="entry name" value="PYRROLINE-5-CARBOXYLATE REDUCTASE 1"/>
    <property type="match status" value="1"/>
</dbReference>
<feature type="domain" description="Pyrroline-5-carboxylate reductase dimerisation" evidence="11">
    <location>
        <begin position="177"/>
        <end position="280"/>
    </location>
</feature>
<dbReference type="GeneID" id="86873631"/>